<keyword evidence="2" id="KW-1185">Reference proteome</keyword>
<accession>A0AAE0L3W2</accession>
<protein>
    <submittedName>
        <fullName evidence="1">Uncharacterized protein</fullName>
    </submittedName>
</protein>
<dbReference type="AlphaFoldDB" id="A0AAE0L3W2"/>
<dbReference type="EMBL" id="LGRX02010007">
    <property type="protein sequence ID" value="KAK3271098.1"/>
    <property type="molecule type" value="Genomic_DNA"/>
</dbReference>
<reference evidence="1 2" key="1">
    <citation type="journal article" date="2015" name="Genome Biol. Evol.">
        <title>Comparative Genomics of a Bacterivorous Green Alga Reveals Evolutionary Causalities and Consequences of Phago-Mixotrophic Mode of Nutrition.</title>
        <authorList>
            <person name="Burns J.A."/>
            <person name="Paasch A."/>
            <person name="Narechania A."/>
            <person name="Kim E."/>
        </authorList>
    </citation>
    <scope>NUCLEOTIDE SEQUENCE [LARGE SCALE GENOMIC DNA]</scope>
    <source>
        <strain evidence="1 2">PLY_AMNH</strain>
    </source>
</reference>
<dbReference type="Proteomes" id="UP001190700">
    <property type="component" value="Unassembled WGS sequence"/>
</dbReference>
<sequence>LVASAIINVYLVCARFGWLPGAISVDFFSTLHPYFIQLFTNSTFVVASYCMECARRVAMLCNDGKNGGATSSGYHPAEAEMVLDFNSPIRRSSFDKTRNNEVAMDTPSEKLALVSQEEIGVFVLEEE</sequence>
<evidence type="ECO:0000313" key="1">
    <source>
        <dbReference type="EMBL" id="KAK3271098.1"/>
    </source>
</evidence>
<evidence type="ECO:0000313" key="2">
    <source>
        <dbReference type="Proteomes" id="UP001190700"/>
    </source>
</evidence>
<comment type="caution">
    <text evidence="1">The sequence shown here is derived from an EMBL/GenBank/DDBJ whole genome shotgun (WGS) entry which is preliminary data.</text>
</comment>
<feature type="non-terminal residue" evidence="1">
    <location>
        <position position="1"/>
    </location>
</feature>
<proteinExistence type="predicted"/>
<name>A0AAE0L3W2_9CHLO</name>
<organism evidence="1 2">
    <name type="scientific">Cymbomonas tetramitiformis</name>
    <dbReference type="NCBI Taxonomy" id="36881"/>
    <lineage>
        <taxon>Eukaryota</taxon>
        <taxon>Viridiplantae</taxon>
        <taxon>Chlorophyta</taxon>
        <taxon>Pyramimonadophyceae</taxon>
        <taxon>Pyramimonadales</taxon>
        <taxon>Pyramimonadaceae</taxon>
        <taxon>Cymbomonas</taxon>
    </lineage>
</organism>
<gene>
    <name evidence="1" type="ORF">CYMTET_20532</name>
</gene>